<organism evidence="9 10">
    <name type="scientific">Xylophilus ampelinus</name>
    <dbReference type="NCBI Taxonomy" id="54067"/>
    <lineage>
        <taxon>Bacteria</taxon>
        <taxon>Pseudomonadati</taxon>
        <taxon>Pseudomonadota</taxon>
        <taxon>Betaproteobacteria</taxon>
        <taxon>Burkholderiales</taxon>
        <taxon>Xylophilus</taxon>
    </lineage>
</organism>
<dbReference type="Pfam" id="PF07244">
    <property type="entry name" value="POTRA"/>
    <property type="match status" value="1"/>
</dbReference>
<keyword evidence="10" id="KW-1185">Reference proteome</keyword>
<evidence type="ECO:0000256" key="2">
    <source>
        <dbReference type="ARBA" id="ARBA00022452"/>
    </source>
</evidence>
<comment type="caution">
    <text evidence="9">The sequence shown here is derived from an EMBL/GenBank/DDBJ whole genome shotgun (WGS) entry which is preliminary data.</text>
</comment>
<dbReference type="AlphaFoldDB" id="A0A318SWJ1"/>
<dbReference type="Pfam" id="PF01103">
    <property type="entry name" value="Omp85"/>
    <property type="match status" value="1"/>
</dbReference>
<proteinExistence type="predicted"/>
<keyword evidence="3" id="KW-0812">Transmembrane</keyword>
<evidence type="ECO:0000256" key="6">
    <source>
        <dbReference type="ARBA" id="ARBA00023237"/>
    </source>
</evidence>
<evidence type="ECO:0000259" key="8">
    <source>
        <dbReference type="PROSITE" id="PS51779"/>
    </source>
</evidence>
<protein>
    <submittedName>
        <fullName evidence="9">Autotransporter secretion outer membrane protein TamA</fullName>
    </submittedName>
</protein>
<dbReference type="EMBL" id="QJTC01000003">
    <property type="protein sequence ID" value="PYE79149.1"/>
    <property type="molecule type" value="Genomic_DNA"/>
</dbReference>
<keyword evidence="5" id="KW-0472">Membrane</keyword>
<comment type="subcellular location">
    <subcellularLocation>
        <location evidence="1">Membrane</location>
    </subcellularLocation>
</comment>
<evidence type="ECO:0000256" key="1">
    <source>
        <dbReference type="ARBA" id="ARBA00004370"/>
    </source>
</evidence>
<sequence>MPGRPSSISSSSRLPALSFFFLCTALALPGCSLLKKKDEASAADDGTQVRSSADAQDKPAGDGRDAFTLEVRAPDEIRDYLTRHMELQRYRSLADLDARELSRLLGAAEANARELLATLGYFAPRLTLDMRETPEAQAPRQIVVAVDPGEQTRITDVKIDFTGAIADDPRAAEQRTAIRNGWSLRPGQGFTQNGWDAAKTGGLRRLNAQRFPTSKVESSKADVDADTRQARLAVTYASGPAYRFGAIQVRGAERYPPEVAQRLSLLPVGADYDQARLLQAQQRLAASGYFDSVFLTLDPNAPDPLTAPVIAQVRDARLQKVVFGVGLSTDSGPRVSLDHTHNQLPIIGWRAVSKISIDQKTKSFGSEQSSLPDDRGWRWVTSELVKRETSGSYEVNSGRLRAGRGKSTDRIDRNYYLQYDYAANQGLNAPPSASALSVNYGWTGRYFDNPTAPTRGYGMALEIGPGYTLMGERAPFFRTYARGLYFVPLGTVRPADGGEARRSRLQLRAEAGAVMTRADAQVPATLMFLTGGDTTVRGYSYRQIGARTEGDQIFAGRYLGVGSVEWQRPVVWNGEMTEFESAVFVDAGAVADKVGDLKAKVGVGTGVRWRSPVGPVQADVAYGVDTKRLRLHLRLGFTF</sequence>
<evidence type="ECO:0000256" key="5">
    <source>
        <dbReference type="ARBA" id="ARBA00023136"/>
    </source>
</evidence>
<feature type="compositionally biased region" description="Basic and acidic residues" evidence="7">
    <location>
        <begin position="55"/>
        <end position="65"/>
    </location>
</feature>
<name>A0A318SWJ1_9BURK</name>
<dbReference type="Gene3D" id="3.10.20.310">
    <property type="entry name" value="membrane protein fhac"/>
    <property type="match status" value="2"/>
</dbReference>
<gene>
    <name evidence="9" type="ORF">DFQ15_103137</name>
</gene>
<dbReference type="PANTHER" id="PTHR12815">
    <property type="entry name" value="SORTING AND ASSEMBLY MACHINERY SAMM50 PROTEIN FAMILY MEMBER"/>
    <property type="match status" value="1"/>
</dbReference>
<evidence type="ECO:0000256" key="7">
    <source>
        <dbReference type="SAM" id="MobiDB-lite"/>
    </source>
</evidence>
<dbReference type="GO" id="GO:0019867">
    <property type="term" value="C:outer membrane"/>
    <property type="evidence" value="ECO:0007669"/>
    <property type="project" value="InterPro"/>
</dbReference>
<dbReference type="Gene3D" id="2.40.160.50">
    <property type="entry name" value="membrane protein fhac: a member of the omp85/tpsb transporter family"/>
    <property type="match status" value="1"/>
</dbReference>
<keyword evidence="6" id="KW-0998">Cell outer membrane</keyword>
<evidence type="ECO:0000256" key="3">
    <source>
        <dbReference type="ARBA" id="ARBA00022692"/>
    </source>
</evidence>
<dbReference type="InterPro" id="IPR039910">
    <property type="entry name" value="D15-like"/>
</dbReference>
<accession>A0A318SWJ1</accession>
<dbReference type="OrthoDB" id="9769707at2"/>
<dbReference type="Proteomes" id="UP000247540">
    <property type="component" value="Unassembled WGS sequence"/>
</dbReference>
<feature type="domain" description="POTRA" evidence="8">
    <location>
        <begin position="242"/>
        <end position="312"/>
    </location>
</feature>
<feature type="region of interest" description="Disordered" evidence="7">
    <location>
        <begin position="42"/>
        <end position="65"/>
    </location>
</feature>
<dbReference type="InterPro" id="IPR010827">
    <property type="entry name" value="BamA/TamA_POTRA"/>
</dbReference>
<keyword evidence="2" id="KW-1134">Transmembrane beta strand</keyword>
<evidence type="ECO:0000313" key="10">
    <source>
        <dbReference type="Proteomes" id="UP000247540"/>
    </source>
</evidence>
<reference evidence="9 10" key="1">
    <citation type="submission" date="2018-06" db="EMBL/GenBank/DDBJ databases">
        <title>Genomic Encyclopedia of Type Strains, Phase III (KMG-III): the genomes of soil and plant-associated and newly described type strains.</title>
        <authorList>
            <person name="Whitman W."/>
        </authorList>
    </citation>
    <scope>NUCLEOTIDE SEQUENCE [LARGE SCALE GENOMIC DNA]</scope>
    <source>
        <strain evidence="9 10">CECT 7646</strain>
    </source>
</reference>
<dbReference type="InterPro" id="IPR034746">
    <property type="entry name" value="POTRA"/>
</dbReference>
<keyword evidence="4" id="KW-0732">Signal</keyword>
<dbReference type="RefSeq" id="WP_110464657.1">
    <property type="nucleotide sequence ID" value="NZ_JAMOFZ010000003.1"/>
</dbReference>
<evidence type="ECO:0000256" key="4">
    <source>
        <dbReference type="ARBA" id="ARBA00022729"/>
    </source>
</evidence>
<dbReference type="InterPro" id="IPR000184">
    <property type="entry name" value="Bac_surfAg_D15"/>
</dbReference>
<dbReference type="PROSITE" id="PS51779">
    <property type="entry name" value="POTRA"/>
    <property type="match status" value="1"/>
</dbReference>
<evidence type="ECO:0000313" key="9">
    <source>
        <dbReference type="EMBL" id="PYE79149.1"/>
    </source>
</evidence>
<dbReference type="PANTHER" id="PTHR12815:SF47">
    <property type="entry name" value="TRANSLOCATION AND ASSEMBLY MODULE SUBUNIT TAMA"/>
    <property type="match status" value="1"/>
</dbReference>